<dbReference type="Pfam" id="PF13404">
    <property type="entry name" value="HTH_AsnC-type"/>
    <property type="match status" value="2"/>
</dbReference>
<dbReference type="InterPro" id="IPR019887">
    <property type="entry name" value="Tscrpt_reg_AsnC/Lrp_C"/>
</dbReference>
<dbReference type="EMBL" id="QHHU01000018">
    <property type="protein sequence ID" value="RSM44847.1"/>
    <property type="molecule type" value="Genomic_DNA"/>
</dbReference>
<feature type="domain" description="HTH asnC-type" evidence="4">
    <location>
        <begin position="6"/>
        <end position="66"/>
    </location>
</feature>
<dbReference type="SUPFAM" id="SSF46785">
    <property type="entry name" value="Winged helix' DNA-binding domain"/>
    <property type="match status" value="2"/>
</dbReference>
<keyword evidence="3" id="KW-0804">Transcription</keyword>
<dbReference type="GO" id="GO:0005829">
    <property type="term" value="C:cytosol"/>
    <property type="evidence" value="ECO:0007669"/>
    <property type="project" value="TreeGrafter"/>
</dbReference>
<dbReference type="AlphaFoldDB" id="A0A428WP50"/>
<evidence type="ECO:0000256" key="3">
    <source>
        <dbReference type="ARBA" id="ARBA00023163"/>
    </source>
</evidence>
<sequence length="330" mass="35798">MVSHGLDDLDRQIIHGLYIDGRTTFSRLAQVVGRSEQTVARRYRLLRERGVVRVVGQPAGDRVGRSDWMIRLRVPHTAPAVAAALARRPDTAWVSLATMGAEVVCAFRDCGATPQNQTFLGDLPSHWGVTATHAYRVLHVFFDGARPPTTVATALSPRQIGQLRHRATVPAGDTALRELDWPLVEALADDGRATYRQLAERTHWHESTVRDRIGELLDAGLLGFDLDIDTAVLGIATRAMLWLSISPDRLDTVGRALADHAEVSFAAASTGAANLIASISCPDDAALYAYLTGKVAALQGVIDVETVPIVAAVKRHVSVDDAWVAVLSRR</sequence>
<dbReference type="InterPro" id="IPR011008">
    <property type="entry name" value="Dimeric_a/b-barrel"/>
</dbReference>
<dbReference type="OrthoDB" id="3453230at2"/>
<dbReference type="GO" id="GO:0043200">
    <property type="term" value="P:response to amino acid"/>
    <property type="evidence" value="ECO:0007669"/>
    <property type="project" value="TreeGrafter"/>
</dbReference>
<dbReference type="InterPro" id="IPR036390">
    <property type="entry name" value="WH_DNA-bd_sf"/>
</dbReference>
<dbReference type="Pfam" id="PF01037">
    <property type="entry name" value="AsnC_trans_reg"/>
    <property type="match status" value="1"/>
</dbReference>
<dbReference type="PROSITE" id="PS50956">
    <property type="entry name" value="HTH_ASNC_2"/>
    <property type="match status" value="1"/>
</dbReference>
<dbReference type="Proteomes" id="UP000286716">
    <property type="component" value="Unassembled WGS sequence"/>
</dbReference>
<dbReference type="InterPro" id="IPR036388">
    <property type="entry name" value="WH-like_DNA-bd_sf"/>
</dbReference>
<evidence type="ECO:0000256" key="2">
    <source>
        <dbReference type="ARBA" id="ARBA00023125"/>
    </source>
</evidence>
<proteinExistence type="predicted"/>
<dbReference type="PANTHER" id="PTHR30154:SF34">
    <property type="entry name" value="TRANSCRIPTIONAL REGULATOR AZLB"/>
    <property type="match status" value="1"/>
</dbReference>
<name>A0A428WP50_AMYBA</name>
<keyword evidence="1" id="KW-0805">Transcription regulation</keyword>
<accession>A0A428WP50</accession>
<dbReference type="GO" id="GO:0043565">
    <property type="term" value="F:sequence-specific DNA binding"/>
    <property type="evidence" value="ECO:0007669"/>
    <property type="project" value="InterPro"/>
</dbReference>
<dbReference type="SMART" id="SM00344">
    <property type="entry name" value="HTH_ASNC"/>
    <property type="match status" value="1"/>
</dbReference>
<protein>
    <submittedName>
        <fullName evidence="5">Lrp/AsnC family transcriptional regulator</fullName>
    </submittedName>
</protein>
<dbReference type="RefSeq" id="WP_063714197.1">
    <property type="nucleotide sequence ID" value="NZ_QHHU01000018.1"/>
</dbReference>
<keyword evidence="2" id="KW-0238">DNA-binding</keyword>
<dbReference type="Gene3D" id="1.10.10.10">
    <property type="entry name" value="Winged helix-like DNA-binding domain superfamily/Winged helix DNA-binding domain"/>
    <property type="match status" value="2"/>
</dbReference>
<evidence type="ECO:0000259" key="4">
    <source>
        <dbReference type="PROSITE" id="PS50956"/>
    </source>
</evidence>
<dbReference type="InterPro" id="IPR000485">
    <property type="entry name" value="AsnC-type_HTH_dom"/>
</dbReference>
<evidence type="ECO:0000256" key="1">
    <source>
        <dbReference type="ARBA" id="ARBA00023015"/>
    </source>
</evidence>
<evidence type="ECO:0000313" key="5">
    <source>
        <dbReference type="EMBL" id="RSM44847.1"/>
    </source>
</evidence>
<keyword evidence="6" id="KW-1185">Reference proteome</keyword>
<dbReference type="PANTHER" id="PTHR30154">
    <property type="entry name" value="LEUCINE-RESPONSIVE REGULATORY PROTEIN"/>
    <property type="match status" value="1"/>
</dbReference>
<comment type="caution">
    <text evidence="5">The sequence shown here is derived from an EMBL/GenBank/DDBJ whole genome shotgun (WGS) entry which is preliminary data.</text>
</comment>
<dbReference type="PRINTS" id="PR00033">
    <property type="entry name" value="HTHASNC"/>
</dbReference>
<evidence type="ECO:0000313" key="6">
    <source>
        <dbReference type="Proteomes" id="UP000286716"/>
    </source>
</evidence>
<dbReference type="InterPro" id="IPR019888">
    <property type="entry name" value="Tscrpt_reg_AsnC-like"/>
</dbReference>
<reference evidence="5 6" key="1">
    <citation type="submission" date="2018-05" db="EMBL/GenBank/DDBJ databases">
        <title>Evolution of GPA BGCs.</title>
        <authorList>
            <person name="Waglechner N."/>
            <person name="Wright G.D."/>
        </authorList>
    </citation>
    <scope>NUCLEOTIDE SEQUENCE [LARGE SCALE GENOMIC DNA]</scope>
    <source>
        <strain evidence="5 6">DSM 5908</strain>
    </source>
</reference>
<dbReference type="SUPFAM" id="SSF54909">
    <property type="entry name" value="Dimeric alpha+beta barrel"/>
    <property type="match status" value="1"/>
</dbReference>
<gene>
    <name evidence="5" type="ORF">DMA12_14985</name>
</gene>
<dbReference type="Gene3D" id="3.30.70.920">
    <property type="match status" value="1"/>
</dbReference>
<organism evidence="5 6">
    <name type="scientific">Amycolatopsis balhimycina DSM 5908</name>
    <dbReference type="NCBI Taxonomy" id="1081091"/>
    <lineage>
        <taxon>Bacteria</taxon>
        <taxon>Bacillati</taxon>
        <taxon>Actinomycetota</taxon>
        <taxon>Actinomycetes</taxon>
        <taxon>Pseudonocardiales</taxon>
        <taxon>Pseudonocardiaceae</taxon>
        <taxon>Amycolatopsis</taxon>
    </lineage>
</organism>